<evidence type="ECO:0000313" key="5">
    <source>
        <dbReference type="EMBL" id="MDO5973462.1"/>
    </source>
</evidence>
<keyword evidence="1 2" id="KW-0732">Signal</keyword>
<organism evidence="5 6">
    <name type="scientific">Flavivirga jejuensis</name>
    <dbReference type="NCBI Taxonomy" id="870487"/>
    <lineage>
        <taxon>Bacteria</taxon>
        <taxon>Pseudomonadati</taxon>
        <taxon>Bacteroidota</taxon>
        <taxon>Flavobacteriia</taxon>
        <taxon>Flavobacteriales</taxon>
        <taxon>Flavobacteriaceae</taxon>
        <taxon>Flavivirga</taxon>
    </lineage>
</organism>
<dbReference type="NCBIfam" id="TIGR04183">
    <property type="entry name" value="Por_Secre_tail"/>
    <property type="match status" value="1"/>
</dbReference>
<dbReference type="InterPro" id="IPR053183">
    <property type="entry name" value="ASL1"/>
</dbReference>
<dbReference type="RefSeq" id="WP_303300551.1">
    <property type="nucleotide sequence ID" value="NZ_BAABDA010000042.1"/>
</dbReference>
<evidence type="ECO:0000259" key="3">
    <source>
        <dbReference type="Pfam" id="PF11790"/>
    </source>
</evidence>
<dbReference type="SUPFAM" id="SSF51445">
    <property type="entry name" value="(Trans)glycosidases"/>
    <property type="match status" value="1"/>
</dbReference>
<protein>
    <submittedName>
        <fullName evidence="5">Glycosyl hydrolase</fullName>
    </submittedName>
</protein>
<sequence>MKLKLLYVIALFFVVESFSQTNTCGITVDNTFDEAGALPSDWTEYNTSGRVITEAGKLKFNHNTYMPSVYHTFSPTSENSTFSFDVLASRAALNCQIHLISSTGDYLSSIGLGLGTAKIKYAATMANGVPSSFTEGVPAISFPANTPFTISTRVDFTTKKVEIYVNGELMTTDIPFLEEAEDIAKIDIQLLYMYNNNGQVYFDNISLLSGAENRLLLKTNVNAAENILTSASIGTIYNQYPQSAADAFQLAIDSANNVLANCDSASNVIDNSISELQTAQDIFEDSRVNDPVLKLYDGYNFSGEEHEVYCGYYNGGLGAYEDWAVSFTLEKGYMATFAQDINGLGFSKVYIAQDDALEINLPADLQRSISFIRVSPWFPVGKKGSLGGDIKWSTADNYNTTWHYSWGLNDQQSSGVEFVPMSWSKGDNWTSLENMEAIGQNMSFNHLLAFNEPDNINQSNLTVEEALEAYPKLLASGLRLGAPGVENVQYSTTNDSFNDGAWIKEFMDACIERGYRVDFIPAHDYVRRSKSAFLERFKGLHDRYDLPIWVTEYNYGNPNFGSANLTVDQGYANIKGLTEVLEGADFIERYNWYYFFGPATGIGGMNNGELNITGQFYRDLDSQNPSYIQEVYEQGVLSTSNLKKNKHDLLLYPNPVTTPILTINYVELSVSNDAVVKLFNAYGQEVMTKVGSPHQIDVSNLSNGFYLVKVTSEDVDVTKKIIINK</sequence>
<dbReference type="Gene3D" id="1.20.1270.90">
    <property type="entry name" value="AF1782-like"/>
    <property type="match status" value="1"/>
</dbReference>
<dbReference type="Pfam" id="PF18962">
    <property type="entry name" value="Por_Secre_tail"/>
    <property type="match status" value="1"/>
</dbReference>
<dbReference type="Proteomes" id="UP001176806">
    <property type="component" value="Unassembled WGS sequence"/>
</dbReference>
<proteinExistence type="predicted"/>
<dbReference type="PANTHER" id="PTHR34154">
    <property type="entry name" value="ALKALI-SENSITIVE LINKAGE PROTEIN 1"/>
    <property type="match status" value="1"/>
</dbReference>
<reference evidence="5" key="1">
    <citation type="submission" date="2023-07" db="EMBL/GenBank/DDBJ databases">
        <title>Two novel species in the genus Flavivirga.</title>
        <authorList>
            <person name="Kwon K."/>
        </authorList>
    </citation>
    <scope>NUCLEOTIDE SEQUENCE</scope>
    <source>
        <strain evidence="5">KACC 14158</strain>
    </source>
</reference>
<dbReference type="InterPro" id="IPR026444">
    <property type="entry name" value="Secre_tail"/>
</dbReference>
<keyword evidence="6" id="KW-1185">Reference proteome</keyword>
<comment type="caution">
    <text evidence="5">The sequence shown here is derived from an EMBL/GenBank/DDBJ whole genome shotgun (WGS) entry which is preliminary data.</text>
</comment>
<evidence type="ECO:0000256" key="2">
    <source>
        <dbReference type="SAM" id="SignalP"/>
    </source>
</evidence>
<feature type="signal peptide" evidence="2">
    <location>
        <begin position="1"/>
        <end position="19"/>
    </location>
</feature>
<evidence type="ECO:0000256" key="1">
    <source>
        <dbReference type="ARBA" id="ARBA00022729"/>
    </source>
</evidence>
<evidence type="ECO:0000313" key="6">
    <source>
        <dbReference type="Proteomes" id="UP001176806"/>
    </source>
</evidence>
<dbReference type="Gene3D" id="3.20.20.80">
    <property type="entry name" value="Glycosidases"/>
    <property type="match status" value="1"/>
</dbReference>
<accession>A0ABT8WK19</accession>
<dbReference type="InterPro" id="IPR017853">
    <property type="entry name" value="GH"/>
</dbReference>
<name>A0ABT8WK19_9FLAO</name>
<gene>
    <name evidence="5" type="ORF">Q4Q40_04625</name>
</gene>
<keyword evidence="5" id="KW-0378">Hydrolase</keyword>
<dbReference type="PANTHER" id="PTHR34154:SF3">
    <property type="entry name" value="ALKALI-SENSITIVE LINKAGE PROTEIN 1"/>
    <property type="match status" value="1"/>
</dbReference>
<feature type="chain" id="PRO_5046509538" evidence="2">
    <location>
        <begin position="20"/>
        <end position="725"/>
    </location>
</feature>
<dbReference type="GO" id="GO:0016787">
    <property type="term" value="F:hydrolase activity"/>
    <property type="evidence" value="ECO:0007669"/>
    <property type="project" value="UniProtKB-KW"/>
</dbReference>
<dbReference type="Pfam" id="PF11790">
    <property type="entry name" value="Glyco_hydro_cc"/>
    <property type="match status" value="1"/>
</dbReference>
<evidence type="ECO:0000259" key="4">
    <source>
        <dbReference type="Pfam" id="PF18962"/>
    </source>
</evidence>
<dbReference type="EMBL" id="JAUOEL010000001">
    <property type="protein sequence ID" value="MDO5973462.1"/>
    <property type="molecule type" value="Genomic_DNA"/>
</dbReference>
<feature type="domain" description="Asl1-like glycosyl hydrolase catalytic" evidence="3">
    <location>
        <begin position="394"/>
        <end position="597"/>
    </location>
</feature>
<feature type="domain" description="Secretion system C-terminal sorting" evidence="4">
    <location>
        <begin position="651"/>
        <end position="723"/>
    </location>
</feature>
<dbReference type="InterPro" id="IPR024655">
    <property type="entry name" value="Asl1_glyco_hydro_catalytic"/>
</dbReference>